<evidence type="ECO:0000313" key="1">
    <source>
        <dbReference type="EMBL" id="CAI9938504.1"/>
    </source>
</evidence>
<dbReference type="EMBL" id="CATOUU010000655">
    <property type="protein sequence ID" value="CAI9938504.1"/>
    <property type="molecule type" value="Genomic_DNA"/>
</dbReference>
<dbReference type="AlphaFoldDB" id="A0AA86PFZ0"/>
<evidence type="ECO:0000313" key="2">
    <source>
        <dbReference type="EMBL" id="CAL6070673.1"/>
    </source>
</evidence>
<accession>A0AA86PFZ0</accession>
<name>A0AA86PFZ0_9EUKA</name>
<dbReference type="EMBL" id="CAXDID020000285">
    <property type="protein sequence ID" value="CAL6070673.1"/>
    <property type="molecule type" value="Genomic_DNA"/>
</dbReference>
<evidence type="ECO:0000313" key="3">
    <source>
        <dbReference type="Proteomes" id="UP001642409"/>
    </source>
</evidence>
<protein>
    <submittedName>
        <fullName evidence="2">Hypothetical_protein</fullName>
    </submittedName>
</protein>
<dbReference type="Proteomes" id="UP001642409">
    <property type="component" value="Unassembled WGS sequence"/>
</dbReference>
<gene>
    <name evidence="1" type="ORF">HINF_LOCUS26149</name>
    <name evidence="2" type="ORF">HINF_LOCUS54690</name>
</gene>
<sequence>MLEDIDYHIPSNSDNSIYLRQRFKESEEENVIVISIQQYEEDIYQMWTSLLFYEFFLHSQSGPTVPHFCSQQLKLNKTKKQTRCEAGTVLDDEKLEQMEMTGEQFKC</sequence>
<comment type="caution">
    <text evidence="1">The sequence shown here is derived from an EMBL/GenBank/DDBJ whole genome shotgun (WGS) entry which is preliminary data.</text>
</comment>
<organism evidence="1">
    <name type="scientific">Hexamita inflata</name>
    <dbReference type="NCBI Taxonomy" id="28002"/>
    <lineage>
        <taxon>Eukaryota</taxon>
        <taxon>Metamonada</taxon>
        <taxon>Diplomonadida</taxon>
        <taxon>Hexamitidae</taxon>
        <taxon>Hexamitinae</taxon>
        <taxon>Hexamita</taxon>
    </lineage>
</organism>
<keyword evidence="3" id="KW-1185">Reference proteome</keyword>
<proteinExistence type="predicted"/>
<reference evidence="2 3" key="2">
    <citation type="submission" date="2024-07" db="EMBL/GenBank/DDBJ databases">
        <authorList>
            <person name="Akdeniz Z."/>
        </authorList>
    </citation>
    <scope>NUCLEOTIDE SEQUENCE [LARGE SCALE GENOMIC DNA]</scope>
</reference>
<reference evidence="1" key="1">
    <citation type="submission" date="2023-06" db="EMBL/GenBank/DDBJ databases">
        <authorList>
            <person name="Kurt Z."/>
        </authorList>
    </citation>
    <scope>NUCLEOTIDE SEQUENCE</scope>
</reference>